<dbReference type="AlphaFoldDB" id="A0A914RAS0"/>
<organism evidence="1 2">
    <name type="scientific">Parascaris equorum</name>
    <name type="common">Equine roundworm</name>
    <dbReference type="NCBI Taxonomy" id="6256"/>
    <lineage>
        <taxon>Eukaryota</taxon>
        <taxon>Metazoa</taxon>
        <taxon>Ecdysozoa</taxon>
        <taxon>Nematoda</taxon>
        <taxon>Chromadorea</taxon>
        <taxon>Rhabditida</taxon>
        <taxon>Spirurina</taxon>
        <taxon>Ascaridomorpha</taxon>
        <taxon>Ascaridoidea</taxon>
        <taxon>Ascarididae</taxon>
        <taxon>Parascaris</taxon>
    </lineage>
</organism>
<evidence type="ECO:0000313" key="1">
    <source>
        <dbReference type="Proteomes" id="UP000887564"/>
    </source>
</evidence>
<name>A0A914RAS0_PAREQ</name>
<protein>
    <submittedName>
        <fullName evidence="2">Uncharacterized protein</fullName>
    </submittedName>
</protein>
<dbReference type="WBParaSite" id="PEQ_0000377101-mRNA-1">
    <property type="protein sequence ID" value="PEQ_0000377101-mRNA-1"/>
    <property type="gene ID" value="PEQ_0000377101"/>
</dbReference>
<keyword evidence="1" id="KW-1185">Reference proteome</keyword>
<evidence type="ECO:0000313" key="2">
    <source>
        <dbReference type="WBParaSite" id="PEQ_0000377101-mRNA-1"/>
    </source>
</evidence>
<reference evidence="2" key="1">
    <citation type="submission" date="2022-11" db="UniProtKB">
        <authorList>
            <consortium name="WormBaseParasite"/>
        </authorList>
    </citation>
    <scope>IDENTIFICATION</scope>
</reference>
<proteinExistence type="predicted"/>
<sequence>MDEEMRRTEGGRNLSTRKVVVIVAGLFFRPSVIDLATEATDCLTAPQRSYSYSMTNARGRVANFILYKKAFKLGEDVVGRFIFDGCPSPCLQVFPLFPIALNRT</sequence>
<dbReference type="Proteomes" id="UP000887564">
    <property type="component" value="Unplaced"/>
</dbReference>
<accession>A0A914RAS0</accession>